<feature type="transmembrane region" description="Helical" evidence="2">
    <location>
        <begin position="58"/>
        <end position="83"/>
    </location>
</feature>
<dbReference type="GeneID" id="23799817"/>
<name>S6CTM1_9EURY</name>
<dbReference type="RefSeq" id="WP_020936229.1">
    <property type="nucleotide sequence ID" value="NC_021921.1"/>
</dbReference>
<reference evidence="3 4" key="1">
    <citation type="journal article" date="2014" name="Environ. Microbiol.">
        <title>Halorhabdus tiamatea: proteogenomics and glycosidase activity measurements identify the first cultivated euryarchaeon from a deep-sea anoxic brine lake as potential polysaccharide degrader.</title>
        <authorList>
            <person name="Werner J."/>
            <person name="Ferrer M."/>
            <person name="Michel G."/>
            <person name="Mann A.J."/>
            <person name="Huang S."/>
            <person name="Juarez S."/>
            <person name="Ciordia S."/>
            <person name="Albar J.P."/>
            <person name="Alcaide M."/>
            <person name="La Cono V."/>
            <person name="Yakimov M.M."/>
            <person name="Antunes A."/>
            <person name="Taborda M."/>
            <person name="Da Costa M.S."/>
            <person name="Amann R.I."/>
            <person name="Gloeckner F.O."/>
            <person name="Golyshina O.V."/>
            <person name="Golyshin P.N."/>
            <person name="Teeling H."/>
        </authorList>
    </citation>
    <scope>NUCLEOTIDE SEQUENCE [LARGE SCALE GENOMIC DNA]</scope>
    <source>
        <strain evidence="4">SARL4B</strain>
    </source>
</reference>
<evidence type="ECO:0000256" key="2">
    <source>
        <dbReference type="SAM" id="Phobius"/>
    </source>
</evidence>
<dbReference type="OrthoDB" id="387718at2157"/>
<feature type="compositionally biased region" description="Basic and acidic residues" evidence="1">
    <location>
        <begin position="209"/>
        <end position="228"/>
    </location>
</feature>
<sequence>MATITLKQTLSHWARLFGYVLGVAVVGGAVAGGGLAVLEDVPNWAPGGAAPDVGVNLVVGAGLLAVGALVLLAGFFTIVLVVVATGVEAAGDDADGDRSGDDADGDRSDGDSTDDPVPDPAERLASRRRARRGPTTANAEPTRPQERAESRSAEAPAPEQPNENERSDATDRGEDWMREVERDLVEGEGADASQTPPSDESTVPPHATDPTDRSPEDETGAGEERVESSADDWVGADEIGSDDPTADVADEPDVSAGESGVPAGDRPSTASDGPVDDAIDATDRSTASEDASGPAGRGRETTDSADDPLAPDDFEPDPVENDREDVGGIEEATAAEKLTGTADGDPTEATADEQDMEATDVEADSDGDSTDSDDEPL</sequence>
<dbReference type="AlphaFoldDB" id="S6CTM1"/>
<evidence type="ECO:0000256" key="1">
    <source>
        <dbReference type="SAM" id="MobiDB-lite"/>
    </source>
</evidence>
<keyword evidence="2" id="KW-1133">Transmembrane helix</keyword>
<dbReference type="HOGENOM" id="CLU_616248_0_0_2"/>
<feature type="compositionally biased region" description="Acidic residues" evidence="1">
    <location>
        <begin position="350"/>
        <end position="377"/>
    </location>
</feature>
<feature type="region of interest" description="Disordered" evidence="1">
    <location>
        <begin position="90"/>
        <end position="377"/>
    </location>
</feature>
<feature type="compositionally biased region" description="Polar residues" evidence="1">
    <location>
        <begin position="192"/>
        <end position="201"/>
    </location>
</feature>
<feature type="compositionally biased region" description="Basic and acidic residues" evidence="1">
    <location>
        <begin position="143"/>
        <end position="152"/>
    </location>
</feature>
<proteinExistence type="predicted"/>
<feature type="compositionally biased region" description="Acidic residues" evidence="1">
    <location>
        <begin position="239"/>
        <end position="253"/>
    </location>
</feature>
<feature type="compositionally biased region" description="Basic and acidic residues" evidence="1">
    <location>
        <begin position="96"/>
        <end position="110"/>
    </location>
</feature>
<dbReference type="EMBL" id="HF571520">
    <property type="protein sequence ID" value="CCQ33759.1"/>
    <property type="molecule type" value="Genomic_DNA"/>
</dbReference>
<dbReference type="Proteomes" id="UP000015381">
    <property type="component" value="Chromosome I"/>
</dbReference>
<feature type="transmembrane region" description="Helical" evidence="2">
    <location>
        <begin position="16"/>
        <end position="38"/>
    </location>
</feature>
<evidence type="ECO:0000313" key="4">
    <source>
        <dbReference type="Proteomes" id="UP000015381"/>
    </source>
</evidence>
<dbReference type="KEGG" id="hti:HTIA_1632"/>
<organism evidence="3 4">
    <name type="scientific">Halorhabdus tiamatea SARL4B</name>
    <dbReference type="NCBI Taxonomy" id="1033806"/>
    <lineage>
        <taxon>Archaea</taxon>
        <taxon>Methanobacteriati</taxon>
        <taxon>Methanobacteriota</taxon>
        <taxon>Stenosarchaea group</taxon>
        <taxon>Halobacteria</taxon>
        <taxon>Halobacteriales</taxon>
        <taxon>Haloarculaceae</taxon>
        <taxon>Halorhabdus</taxon>
    </lineage>
</organism>
<keyword evidence="2" id="KW-0472">Membrane</keyword>
<feature type="compositionally biased region" description="Basic and acidic residues" evidence="1">
    <location>
        <begin position="163"/>
        <end position="185"/>
    </location>
</feature>
<feature type="compositionally biased region" description="Acidic residues" evidence="1">
    <location>
        <begin position="303"/>
        <end position="319"/>
    </location>
</feature>
<evidence type="ECO:0000313" key="3">
    <source>
        <dbReference type="EMBL" id="CCQ33759.1"/>
    </source>
</evidence>
<accession>S6CTM1</accession>
<protein>
    <submittedName>
        <fullName evidence="3">Uncharacterized protein</fullName>
    </submittedName>
</protein>
<keyword evidence="2" id="KW-0812">Transmembrane</keyword>
<keyword evidence="4" id="KW-1185">Reference proteome</keyword>
<gene>
    <name evidence="3" type="ORF">HTIA_1632</name>
</gene>